<name>A0A831RY22_9GAMM</name>
<evidence type="ECO:0000256" key="2">
    <source>
        <dbReference type="ARBA" id="ARBA00022617"/>
    </source>
</evidence>
<dbReference type="PRINTS" id="PR00605">
    <property type="entry name" value="CYTCHROMECIC"/>
</dbReference>
<dbReference type="Proteomes" id="UP000886339">
    <property type="component" value="Unassembled WGS sequence"/>
</dbReference>
<dbReference type="PROSITE" id="PS51007">
    <property type="entry name" value="CYTC"/>
    <property type="match status" value="1"/>
</dbReference>
<evidence type="ECO:0000256" key="5">
    <source>
        <dbReference type="ARBA" id="ARBA00023004"/>
    </source>
</evidence>
<dbReference type="Gene3D" id="1.10.760.10">
    <property type="entry name" value="Cytochrome c-like domain"/>
    <property type="match status" value="1"/>
</dbReference>
<accession>A0A831RY22</accession>
<dbReference type="SUPFAM" id="SSF46626">
    <property type="entry name" value="Cytochrome c"/>
    <property type="match status" value="1"/>
</dbReference>
<keyword evidence="4" id="KW-0249">Electron transport</keyword>
<gene>
    <name evidence="9" type="ORF">ENJ12_10730</name>
</gene>
<evidence type="ECO:0000256" key="7">
    <source>
        <dbReference type="SAM" id="Phobius"/>
    </source>
</evidence>
<evidence type="ECO:0000313" key="9">
    <source>
        <dbReference type="EMBL" id="HEC07320.1"/>
    </source>
</evidence>
<evidence type="ECO:0000256" key="4">
    <source>
        <dbReference type="ARBA" id="ARBA00022982"/>
    </source>
</evidence>
<keyword evidence="7" id="KW-1133">Transmembrane helix</keyword>
<feature type="transmembrane region" description="Helical" evidence="7">
    <location>
        <begin position="57"/>
        <end position="78"/>
    </location>
</feature>
<protein>
    <submittedName>
        <fullName evidence="9">Cytochrome c</fullName>
    </submittedName>
</protein>
<keyword evidence="7" id="KW-0812">Transmembrane</keyword>
<sequence>MSSTSHASICWAFIPTWKGWVYNSRWCFWLFCFCGKATGTATDFPGNNQEKSVNRKILYTFMLATVLPGLVLAGMGMMNGPGMMRGGMMNMSMVRHQYVMRNGLPSAYSGRSNRLKPDAETLNAGKQLFNANCASCHGESGRGDGPAAAGLNPRPANIARFARMPMASDAYLYWTIGEGGTPVGSAMPPFKDVLSEEEISRIMLYLRRM</sequence>
<dbReference type="GO" id="GO:0020037">
    <property type="term" value="F:heme binding"/>
    <property type="evidence" value="ECO:0007669"/>
    <property type="project" value="InterPro"/>
</dbReference>
<dbReference type="GO" id="GO:0005506">
    <property type="term" value="F:iron ion binding"/>
    <property type="evidence" value="ECO:0007669"/>
    <property type="project" value="InterPro"/>
</dbReference>
<keyword evidence="1" id="KW-0813">Transport</keyword>
<keyword evidence="2 6" id="KW-0349">Heme</keyword>
<keyword evidence="3 6" id="KW-0479">Metal-binding</keyword>
<keyword evidence="5 6" id="KW-0408">Iron</keyword>
<dbReference type="AlphaFoldDB" id="A0A831RY22"/>
<evidence type="ECO:0000256" key="3">
    <source>
        <dbReference type="ARBA" id="ARBA00022723"/>
    </source>
</evidence>
<reference evidence="9" key="1">
    <citation type="journal article" date="2020" name="mSystems">
        <title>Genome- and Community-Level Interaction Insights into Carbon Utilization and Element Cycling Functions of Hydrothermarchaeota in Hydrothermal Sediment.</title>
        <authorList>
            <person name="Zhou Z."/>
            <person name="Liu Y."/>
            <person name="Xu W."/>
            <person name="Pan J."/>
            <person name="Luo Z.H."/>
            <person name="Li M."/>
        </authorList>
    </citation>
    <scope>NUCLEOTIDE SEQUENCE [LARGE SCALE GENOMIC DNA]</scope>
    <source>
        <strain evidence="9">HyVt-458</strain>
    </source>
</reference>
<evidence type="ECO:0000259" key="8">
    <source>
        <dbReference type="PROSITE" id="PS51007"/>
    </source>
</evidence>
<evidence type="ECO:0000256" key="6">
    <source>
        <dbReference type="PROSITE-ProRule" id="PRU00433"/>
    </source>
</evidence>
<dbReference type="InterPro" id="IPR008168">
    <property type="entry name" value="Cyt_C_IC"/>
</dbReference>
<dbReference type="EMBL" id="DRLF01000370">
    <property type="protein sequence ID" value="HEC07320.1"/>
    <property type="molecule type" value="Genomic_DNA"/>
</dbReference>
<keyword evidence="7" id="KW-0472">Membrane</keyword>
<proteinExistence type="predicted"/>
<dbReference type="InterPro" id="IPR009056">
    <property type="entry name" value="Cyt_c-like_dom"/>
</dbReference>
<dbReference type="Pfam" id="PF13442">
    <property type="entry name" value="Cytochrome_CBB3"/>
    <property type="match status" value="1"/>
</dbReference>
<comment type="caution">
    <text evidence="9">The sequence shown here is derived from an EMBL/GenBank/DDBJ whole genome shotgun (WGS) entry which is preliminary data.</text>
</comment>
<dbReference type="InterPro" id="IPR036909">
    <property type="entry name" value="Cyt_c-like_dom_sf"/>
</dbReference>
<dbReference type="GO" id="GO:0009055">
    <property type="term" value="F:electron transfer activity"/>
    <property type="evidence" value="ECO:0007669"/>
    <property type="project" value="InterPro"/>
</dbReference>
<feature type="domain" description="Cytochrome c" evidence="8">
    <location>
        <begin position="120"/>
        <end position="209"/>
    </location>
</feature>
<evidence type="ECO:0000256" key="1">
    <source>
        <dbReference type="ARBA" id="ARBA00022448"/>
    </source>
</evidence>
<organism evidence="9">
    <name type="scientific">Thiolapillus brandeum</name>
    <dbReference type="NCBI Taxonomy" id="1076588"/>
    <lineage>
        <taxon>Bacteria</taxon>
        <taxon>Pseudomonadati</taxon>
        <taxon>Pseudomonadota</taxon>
        <taxon>Gammaproteobacteria</taxon>
        <taxon>Chromatiales</taxon>
        <taxon>Sedimenticolaceae</taxon>
        <taxon>Thiolapillus</taxon>
    </lineage>
</organism>